<evidence type="ECO:0000256" key="5">
    <source>
        <dbReference type="ARBA" id="ARBA00022695"/>
    </source>
</evidence>
<feature type="region of interest" description="Disordered" evidence="18">
    <location>
        <begin position="469"/>
        <end position="497"/>
    </location>
</feature>
<comment type="pathway">
    <text evidence="17">Bacterial outer membrane biogenesis; LPS lipid A biosynthesis.</text>
</comment>
<keyword evidence="11 17" id="KW-0511">Multifunctional enzyme</keyword>
<accession>A0A2P8GR62</accession>
<keyword evidence="9 17" id="KW-0133">Cell shape</keyword>
<dbReference type="NCBIfam" id="TIGR01173">
    <property type="entry name" value="glmU"/>
    <property type="match status" value="1"/>
</dbReference>
<reference evidence="20 22" key="1">
    <citation type="submission" date="2018-03" db="EMBL/GenBank/DDBJ databases">
        <title>Genomic Encyclopedia of Archaeal and Bacterial Type Strains, Phase II (KMG-II): from individual species to whole genera.</title>
        <authorList>
            <person name="Goeker M."/>
        </authorList>
    </citation>
    <scope>NUCLEOTIDE SEQUENCE [LARGE SCALE GENOMIC DNA]</scope>
    <source>
        <strain evidence="20 22">DSM 21548</strain>
    </source>
</reference>
<evidence type="ECO:0000313" key="22">
    <source>
        <dbReference type="Proteomes" id="UP000241203"/>
    </source>
</evidence>
<keyword evidence="4 17" id="KW-0808">Transferase</keyword>
<feature type="binding site" evidence="17">
    <location>
        <position position="249"/>
    </location>
    <ligand>
        <name>Mg(2+)</name>
        <dbReference type="ChEBI" id="CHEBI:18420"/>
    </ligand>
</feature>
<feature type="region of interest" description="Linker" evidence="17">
    <location>
        <begin position="252"/>
        <end position="272"/>
    </location>
</feature>
<dbReference type="Pfam" id="PF12804">
    <property type="entry name" value="NTP_transf_3"/>
    <property type="match status" value="1"/>
</dbReference>
<feature type="binding site" evidence="17">
    <location>
        <position position="401"/>
    </location>
    <ligand>
        <name>acetyl-CoA</name>
        <dbReference type="ChEBI" id="CHEBI:57288"/>
    </ligand>
</feature>
<keyword evidence="10 17" id="KW-0573">Peptidoglycan synthesis</keyword>
<comment type="function">
    <text evidence="16 17">Catalyzes the last two sequential reactions in the de novo biosynthetic pathway for UDP-N-acetylglucosamine (UDP-GlcNAc). The C-terminal domain catalyzes the transfer of acetyl group from acetyl coenzyme A to glucosamine-1-phosphate (GlcN-1-P) to produce N-acetylglucosamine-1-phosphate (GlcNAc-1-P), which is converted into UDP-GlcNAc by the transfer of uridine 5-monophosphate (from uridine 5-triphosphate), a reaction catalyzed by the N-terminal domain.</text>
</comment>
<feature type="binding site" evidence="17">
    <location>
        <begin position="407"/>
        <end position="408"/>
    </location>
    <ligand>
        <name>acetyl-CoA</name>
        <dbReference type="ChEBI" id="CHEBI:57288"/>
    </ligand>
</feature>
<feature type="binding site" evidence="17">
    <location>
        <position position="444"/>
    </location>
    <ligand>
        <name>acetyl-CoA</name>
        <dbReference type="ChEBI" id="CHEBI:57288"/>
    </ligand>
</feature>
<comment type="similarity">
    <text evidence="1 17">In the C-terminal section; belongs to the transferase hexapeptide repeat family.</text>
</comment>
<evidence type="ECO:0000313" key="23">
    <source>
        <dbReference type="Proteomes" id="UP000268291"/>
    </source>
</evidence>
<dbReference type="EC" id="2.7.7.23" evidence="17"/>
<feature type="binding site" evidence="17">
    <location>
        <position position="372"/>
    </location>
    <ligand>
        <name>UDP-N-acetyl-alpha-D-glucosamine</name>
        <dbReference type="ChEBI" id="CHEBI:57705"/>
    </ligand>
</feature>
<dbReference type="HAMAP" id="MF_01631">
    <property type="entry name" value="GlmU"/>
    <property type="match status" value="1"/>
</dbReference>
<comment type="similarity">
    <text evidence="2 17">In the N-terminal section; belongs to the N-acetylglucosamine-1-phosphate uridyltransferase family.</text>
</comment>
<feature type="region of interest" description="Pyrophosphorylase" evidence="17">
    <location>
        <begin position="1"/>
        <end position="251"/>
    </location>
</feature>
<sequence>MTDETQQQSATPTTTDGVRSLAVIVLAAGQGTRMKSATPKLLHTIAGVPILGHVLATARALSADHVVTVVRHERDRVAQIVLDELPGSTVVDQDEIPGTGRAVEQAVSALPADFAGDVLVVNGDVPLLDSDTLGQLLARHRAGAAAATILSAILDDATGYGRVVRGDDGSVSAIVEQKDAGEAELAITEINAGVYVFSAVRLREQLASLTTENAQGEKYVTDVVGLLRTAGHEVHAVPVSQPWVVEGVNDRAQLSRQAARLNALIIRKWQLAGVTVVDPATTWIDLRVTLAPDVTIKPGTQLLGATVVETGATIGPDTTLVDCEIGEDAEVRRTDGTLAVIGAGATVGPFAYLRPGTILGAAGKIGTFVETKNAEIGPRSKVPHLSYVGDATVGEGANIGAGTIFANYDGVNKHSTVVGDEVRTGSHNVFVAPVRIGDGAYTGAGTVVRKDVPSGALAINVAPQRNLEGWTVSNRPGSAAAEAAESSAPDESPESGR</sequence>
<dbReference type="InterPro" id="IPR011004">
    <property type="entry name" value="Trimer_LpxA-like_sf"/>
</dbReference>
<dbReference type="EMBL" id="RZGY01000001">
    <property type="protein sequence ID" value="RUQ85639.1"/>
    <property type="molecule type" value="Genomic_DNA"/>
</dbReference>
<feature type="binding site" evidence="17">
    <location>
        <position position="124"/>
    </location>
    <ligand>
        <name>Mg(2+)</name>
        <dbReference type="ChEBI" id="CHEBI:18420"/>
    </ligand>
</feature>
<keyword evidence="13 17" id="KW-0961">Cell wall biogenesis/degradation</keyword>
<feature type="binding site" evidence="17">
    <location>
        <begin position="26"/>
        <end position="29"/>
    </location>
    <ligand>
        <name>UDP-N-acetyl-alpha-D-glucosamine</name>
        <dbReference type="ChEBI" id="CHEBI:57705"/>
    </ligand>
</feature>
<feature type="binding site" evidence="17">
    <location>
        <position position="191"/>
    </location>
    <ligand>
        <name>UDP-N-acetyl-alpha-D-glucosamine</name>
        <dbReference type="ChEBI" id="CHEBI:57705"/>
    </ligand>
</feature>
<comment type="subcellular location">
    <subcellularLocation>
        <location evidence="17">Cytoplasm</location>
    </subcellularLocation>
</comment>
<evidence type="ECO:0000256" key="15">
    <source>
        <dbReference type="ARBA" id="ARBA00048493"/>
    </source>
</evidence>
<dbReference type="GO" id="GO:0003977">
    <property type="term" value="F:UDP-N-acetylglucosamine diphosphorylase activity"/>
    <property type="evidence" value="ECO:0007669"/>
    <property type="project" value="UniProtKB-UniRule"/>
</dbReference>
<keyword evidence="23" id="KW-1185">Reference proteome</keyword>
<evidence type="ECO:0000313" key="21">
    <source>
        <dbReference type="EMBL" id="RUQ85639.1"/>
    </source>
</evidence>
<feature type="binding site" evidence="17">
    <location>
        <position position="387"/>
    </location>
    <ligand>
        <name>UDP-N-acetyl-alpha-D-glucosamine</name>
        <dbReference type="ChEBI" id="CHEBI:57705"/>
    </ligand>
</feature>
<feature type="binding site" evidence="17">
    <location>
        <position position="249"/>
    </location>
    <ligand>
        <name>UDP-N-acetyl-alpha-D-glucosamine</name>
        <dbReference type="ChEBI" id="CHEBI:57705"/>
    </ligand>
</feature>
<dbReference type="GO" id="GO:0071555">
    <property type="term" value="P:cell wall organization"/>
    <property type="evidence" value="ECO:0007669"/>
    <property type="project" value="UniProtKB-KW"/>
</dbReference>
<dbReference type="Proteomes" id="UP000268291">
    <property type="component" value="Unassembled WGS sequence"/>
</dbReference>
<feature type="active site" description="Proton acceptor" evidence="17">
    <location>
        <position position="384"/>
    </location>
</feature>
<evidence type="ECO:0000256" key="8">
    <source>
        <dbReference type="ARBA" id="ARBA00022842"/>
    </source>
</evidence>
<comment type="catalytic activity">
    <reaction evidence="14 17">
        <text>alpha-D-glucosamine 1-phosphate + acetyl-CoA = N-acetyl-alpha-D-glucosamine 1-phosphate + CoA + H(+)</text>
        <dbReference type="Rhea" id="RHEA:13725"/>
        <dbReference type="ChEBI" id="CHEBI:15378"/>
        <dbReference type="ChEBI" id="CHEBI:57287"/>
        <dbReference type="ChEBI" id="CHEBI:57288"/>
        <dbReference type="ChEBI" id="CHEBI:57776"/>
        <dbReference type="ChEBI" id="CHEBI:58516"/>
        <dbReference type="EC" id="2.3.1.157"/>
    </reaction>
</comment>
<comment type="caution">
    <text evidence="20">The sequence shown here is derived from an EMBL/GenBank/DDBJ whole genome shotgun (WGS) entry which is preliminary data.</text>
</comment>
<feature type="compositionally biased region" description="Low complexity" evidence="18">
    <location>
        <begin position="478"/>
        <end position="490"/>
    </location>
</feature>
<evidence type="ECO:0000256" key="3">
    <source>
        <dbReference type="ARBA" id="ARBA00022490"/>
    </source>
</evidence>
<evidence type="ECO:0000256" key="18">
    <source>
        <dbReference type="SAM" id="MobiDB-lite"/>
    </source>
</evidence>
<dbReference type="SUPFAM" id="SSF53448">
    <property type="entry name" value="Nucleotide-diphospho-sugar transferases"/>
    <property type="match status" value="1"/>
</dbReference>
<comment type="subunit">
    <text evidence="17">Homotrimer.</text>
</comment>
<dbReference type="UniPathway" id="UPA00113">
    <property type="reaction ID" value="UER00532"/>
</dbReference>
<evidence type="ECO:0000259" key="19">
    <source>
        <dbReference type="Pfam" id="PF12804"/>
    </source>
</evidence>
<feature type="binding site" evidence="17">
    <location>
        <position position="426"/>
    </location>
    <ligand>
        <name>acetyl-CoA</name>
        <dbReference type="ChEBI" id="CHEBI:57288"/>
    </ligand>
</feature>
<feature type="binding site" evidence="17">
    <location>
        <position position="354"/>
    </location>
    <ligand>
        <name>UDP-N-acetyl-alpha-D-glucosamine</name>
        <dbReference type="ChEBI" id="CHEBI:57705"/>
    </ligand>
</feature>
<evidence type="ECO:0000256" key="10">
    <source>
        <dbReference type="ARBA" id="ARBA00022984"/>
    </source>
</evidence>
<dbReference type="InterPro" id="IPR038009">
    <property type="entry name" value="GlmU_C_LbH"/>
</dbReference>
<comment type="caution">
    <text evidence="17">Lacks conserved residue(s) required for the propagation of feature annotation.</text>
</comment>
<keyword evidence="7 17" id="KW-0677">Repeat</keyword>
<reference evidence="21 23" key="2">
    <citation type="submission" date="2018-12" db="EMBL/GenBank/DDBJ databases">
        <authorList>
            <person name="hu s."/>
            <person name="Xu Y."/>
            <person name="Xu B."/>
            <person name="Li F."/>
        </authorList>
    </citation>
    <scope>NUCLEOTIDE SEQUENCE [LARGE SCALE GENOMIC DNA]</scope>
    <source>
        <strain evidence="21 23">KSW2-17</strain>
    </source>
</reference>
<dbReference type="GO" id="GO:0008360">
    <property type="term" value="P:regulation of cell shape"/>
    <property type="evidence" value="ECO:0007669"/>
    <property type="project" value="UniProtKB-KW"/>
</dbReference>
<evidence type="ECO:0000256" key="13">
    <source>
        <dbReference type="ARBA" id="ARBA00023316"/>
    </source>
</evidence>
<keyword evidence="6 17" id="KW-0479">Metal-binding</keyword>
<dbReference type="GO" id="GO:0005737">
    <property type="term" value="C:cytoplasm"/>
    <property type="evidence" value="ECO:0007669"/>
    <property type="project" value="UniProtKB-SubCell"/>
</dbReference>
<organism evidence="20 22">
    <name type="scientific">Labedella gwakjiensis</name>
    <dbReference type="NCBI Taxonomy" id="390269"/>
    <lineage>
        <taxon>Bacteria</taxon>
        <taxon>Bacillati</taxon>
        <taxon>Actinomycetota</taxon>
        <taxon>Actinomycetes</taxon>
        <taxon>Micrococcales</taxon>
        <taxon>Microbacteriaceae</taxon>
        <taxon>Labedella</taxon>
    </lineage>
</organism>
<feature type="binding site" evidence="17">
    <location>
        <begin position="98"/>
        <end position="99"/>
    </location>
    <ligand>
        <name>UDP-N-acetyl-alpha-D-glucosamine</name>
        <dbReference type="ChEBI" id="CHEBI:57705"/>
    </ligand>
</feature>
<dbReference type="PANTHER" id="PTHR43584:SF3">
    <property type="entry name" value="BIFUNCTIONAL PROTEIN GLMU"/>
    <property type="match status" value="1"/>
</dbReference>
<evidence type="ECO:0000256" key="4">
    <source>
        <dbReference type="ARBA" id="ARBA00022679"/>
    </source>
</evidence>
<dbReference type="GO" id="GO:0000287">
    <property type="term" value="F:magnesium ion binding"/>
    <property type="evidence" value="ECO:0007669"/>
    <property type="project" value="UniProtKB-UniRule"/>
</dbReference>
<dbReference type="Gene3D" id="2.160.10.10">
    <property type="entry name" value="Hexapeptide repeat proteins"/>
    <property type="match status" value="1"/>
</dbReference>
<gene>
    <name evidence="17 21" type="primary">glmU</name>
    <name evidence="20" type="ORF">CLV49_0025</name>
    <name evidence="21" type="ORF">ELQ93_00935</name>
</gene>
<dbReference type="EMBL" id="PYAU01000001">
    <property type="protein sequence ID" value="PSL36435.1"/>
    <property type="molecule type" value="Genomic_DNA"/>
</dbReference>
<keyword evidence="3 17" id="KW-0963">Cytoplasm</keyword>
<name>A0A2P8GR62_9MICO</name>
<dbReference type="InterPro" id="IPR005882">
    <property type="entry name" value="Bifunctional_GlmU"/>
</dbReference>
<feature type="binding site" evidence="17">
    <location>
        <position position="398"/>
    </location>
    <ligand>
        <name>UDP-N-acetyl-alpha-D-glucosamine</name>
        <dbReference type="ChEBI" id="CHEBI:57705"/>
    </ligand>
</feature>
<dbReference type="AlphaFoldDB" id="A0A2P8GR62"/>
<evidence type="ECO:0000256" key="6">
    <source>
        <dbReference type="ARBA" id="ARBA00022723"/>
    </source>
</evidence>
<dbReference type="GO" id="GO:0009252">
    <property type="term" value="P:peptidoglycan biosynthetic process"/>
    <property type="evidence" value="ECO:0007669"/>
    <property type="project" value="UniProtKB-UniRule"/>
</dbReference>
<evidence type="ECO:0000256" key="2">
    <source>
        <dbReference type="ARBA" id="ARBA00007947"/>
    </source>
</evidence>
<comment type="pathway">
    <text evidence="17">Nucleotide-sugar biosynthesis; UDP-N-acetyl-alpha-D-glucosamine biosynthesis; UDP-N-acetyl-alpha-D-glucosamine from N-acetyl-alpha-D-glucosamine 1-phosphate: step 1/1.</text>
</comment>
<keyword evidence="8 17" id="KW-0460">Magnesium</keyword>
<dbReference type="SUPFAM" id="SSF51161">
    <property type="entry name" value="Trimeric LpxA-like enzymes"/>
    <property type="match status" value="1"/>
</dbReference>
<evidence type="ECO:0000256" key="17">
    <source>
        <dbReference type="HAMAP-Rule" id="MF_01631"/>
    </source>
</evidence>
<dbReference type="GO" id="GO:0006048">
    <property type="term" value="P:UDP-N-acetylglucosamine biosynthetic process"/>
    <property type="evidence" value="ECO:0007669"/>
    <property type="project" value="UniProtKB-UniPathway"/>
</dbReference>
<dbReference type="InterPro" id="IPR025877">
    <property type="entry name" value="MobA-like_NTP_Trfase"/>
</dbReference>
<comment type="cofactor">
    <cofactor evidence="17">
        <name>Mg(2+)</name>
        <dbReference type="ChEBI" id="CHEBI:18420"/>
    </cofactor>
    <text evidence="17">Binds 1 Mg(2+) ion per subunit.</text>
</comment>
<comment type="catalytic activity">
    <reaction evidence="15 17">
        <text>N-acetyl-alpha-D-glucosamine 1-phosphate + UTP + H(+) = UDP-N-acetyl-alpha-D-glucosamine + diphosphate</text>
        <dbReference type="Rhea" id="RHEA:13509"/>
        <dbReference type="ChEBI" id="CHEBI:15378"/>
        <dbReference type="ChEBI" id="CHEBI:33019"/>
        <dbReference type="ChEBI" id="CHEBI:46398"/>
        <dbReference type="ChEBI" id="CHEBI:57705"/>
        <dbReference type="ChEBI" id="CHEBI:57776"/>
        <dbReference type="EC" id="2.7.7.23"/>
    </reaction>
</comment>
<keyword evidence="5 17" id="KW-0548">Nucleotidyltransferase</keyword>
<feature type="binding site" evidence="17">
    <location>
        <position position="93"/>
    </location>
    <ligand>
        <name>UDP-N-acetyl-alpha-D-glucosamine</name>
        <dbReference type="ChEBI" id="CHEBI:57705"/>
    </ligand>
</feature>
<evidence type="ECO:0000256" key="1">
    <source>
        <dbReference type="ARBA" id="ARBA00007707"/>
    </source>
</evidence>
<dbReference type="GO" id="GO:0016020">
    <property type="term" value="C:membrane"/>
    <property type="evidence" value="ECO:0007669"/>
    <property type="project" value="GOC"/>
</dbReference>
<evidence type="ECO:0000256" key="14">
    <source>
        <dbReference type="ARBA" id="ARBA00048247"/>
    </source>
</evidence>
<comment type="pathway">
    <text evidence="17">Nucleotide-sugar biosynthesis; UDP-N-acetyl-alpha-D-glucosamine biosynthesis; N-acetyl-alpha-D-glucosamine 1-phosphate from alpha-D-glucosamine 6-phosphate (route II): step 2/2.</text>
</comment>
<feature type="domain" description="MobA-like NTP transferase" evidence="19">
    <location>
        <begin position="23"/>
        <end position="209"/>
    </location>
</feature>
<dbReference type="InterPro" id="IPR029044">
    <property type="entry name" value="Nucleotide-diphossugar_trans"/>
</dbReference>
<protein>
    <recommendedName>
        <fullName evidence="17">Bifunctional protein GlmU</fullName>
    </recommendedName>
    <domain>
        <recommendedName>
            <fullName evidence="17">UDP-N-acetylglucosamine pyrophosphorylase</fullName>
            <ecNumber evidence="17">2.7.7.23</ecNumber>
        </recommendedName>
        <alternativeName>
            <fullName evidence="17">N-acetylglucosamine-1-phosphate uridyltransferase</fullName>
        </alternativeName>
    </domain>
    <domain>
        <recommendedName>
            <fullName evidence="17">Glucosamine-1-phosphate N-acetyltransferase</fullName>
            <ecNumber evidence="17">2.3.1.157</ecNumber>
        </recommendedName>
    </domain>
</protein>
<dbReference type="GO" id="GO:0019134">
    <property type="term" value="F:glucosamine-1-phosphate N-acetyltransferase activity"/>
    <property type="evidence" value="ECO:0007669"/>
    <property type="project" value="UniProtKB-UniRule"/>
</dbReference>
<feature type="binding site" evidence="17">
    <location>
        <position position="40"/>
    </location>
    <ligand>
        <name>UDP-N-acetyl-alpha-D-glucosamine</name>
        <dbReference type="ChEBI" id="CHEBI:57705"/>
    </ligand>
</feature>
<evidence type="ECO:0000256" key="11">
    <source>
        <dbReference type="ARBA" id="ARBA00023268"/>
    </source>
</evidence>
<dbReference type="UniPathway" id="UPA00973"/>
<dbReference type="InterPro" id="IPR050065">
    <property type="entry name" value="GlmU-like"/>
</dbReference>
<feature type="region of interest" description="N-acetyltransferase" evidence="17">
    <location>
        <begin position="273"/>
        <end position="497"/>
    </location>
</feature>
<dbReference type="GO" id="GO:0000902">
    <property type="term" value="P:cell morphogenesis"/>
    <property type="evidence" value="ECO:0007669"/>
    <property type="project" value="UniProtKB-UniRule"/>
</dbReference>
<evidence type="ECO:0000313" key="20">
    <source>
        <dbReference type="EMBL" id="PSL36435.1"/>
    </source>
</evidence>
<feature type="binding site" evidence="17">
    <location>
        <position position="161"/>
    </location>
    <ligand>
        <name>UDP-N-acetyl-alpha-D-glucosamine</name>
        <dbReference type="ChEBI" id="CHEBI:57705"/>
    </ligand>
</feature>
<proteinExistence type="inferred from homology"/>
<dbReference type="EC" id="2.3.1.157" evidence="17"/>
<feature type="binding site" evidence="17">
    <location>
        <position position="176"/>
    </location>
    <ligand>
        <name>UDP-N-acetyl-alpha-D-glucosamine</name>
        <dbReference type="ChEBI" id="CHEBI:57705"/>
    </ligand>
</feature>
<dbReference type="GO" id="GO:0009245">
    <property type="term" value="P:lipid A biosynthetic process"/>
    <property type="evidence" value="ECO:0007669"/>
    <property type="project" value="UniProtKB-UniRule"/>
</dbReference>
<keyword evidence="12 17" id="KW-0012">Acyltransferase</keyword>
<dbReference type="Proteomes" id="UP000241203">
    <property type="component" value="Unassembled WGS sequence"/>
</dbReference>
<dbReference type="Gene3D" id="3.90.550.10">
    <property type="entry name" value="Spore Coat Polysaccharide Biosynthesis Protein SpsA, Chain A"/>
    <property type="match status" value="1"/>
</dbReference>
<dbReference type="CDD" id="cd02540">
    <property type="entry name" value="GT2_GlmU_N_bac"/>
    <property type="match status" value="1"/>
</dbReference>
<dbReference type="OrthoDB" id="9775031at2"/>
<evidence type="ECO:0000256" key="9">
    <source>
        <dbReference type="ARBA" id="ARBA00022960"/>
    </source>
</evidence>
<dbReference type="RefSeq" id="WP_106561709.1">
    <property type="nucleotide sequence ID" value="NZ_PYAU01000001.1"/>
</dbReference>
<evidence type="ECO:0000256" key="7">
    <source>
        <dbReference type="ARBA" id="ARBA00022737"/>
    </source>
</evidence>
<evidence type="ECO:0000256" key="12">
    <source>
        <dbReference type="ARBA" id="ARBA00023315"/>
    </source>
</evidence>
<dbReference type="NCBIfam" id="NF010932">
    <property type="entry name" value="PRK14352.1"/>
    <property type="match status" value="1"/>
</dbReference>
<evidence type="ECO:0000256" key="16">
    <source>
        <dbReference type="ARBA" id="ARBA00049628"/>
    </source>
</evidence>
<dbReference type="PANTHER" id="PTHR43584">
    <property type="entry name" value="NUCLEOTIDYL TRANSFERASE"/>
    <property type="match status" value="1"/>
</dbReference>
<dbReference type="CDD" id="cd03353">
    <property type="entry name" value="LbH_GlmU_C"/>
    <property type="match status" value="1"/>
</dbReference>